<proteinExistence type="predicted"/>
<dbReference type="Proteomes" id="UP000740883">
    <property type="component" value="Unassembled WGS sequence"/>
</dbReference>
<dbReference type="AlphaFoldDB" id="A0A9P6KZQ3"/>
<feature type="transmembrane region" description="Helical" evidence="1">
    <location>
        <begin position="134"/>
        <end position="151"/>
    </location>
</feature>
<evidence type="ECO:0000313" key="3">
    <source>
        <dbReference type="Proteomes" id="UP000740883"/>
    </source>
</evidence>
<keyword evidence="3" id="KW-1185">Reference proteome</keyword>
<evidence type="ECO:0000313" key="2">
    <source>
        <dbReference type="EMBL" id="KAF9763413.1"/>
    </source>
</evidence>
<keyword evidence="1" id="KW-0812">Transmembrane</keyword>
<protein>
    <submittedName>
        <fullName evidence="2">Uncharacterized protein</fullName>
    </submittedName>
</protein>
<accession>A0A9P6KZQ3</accession>
<organism evidence="2 3">
    <name type="scientific">Nosema granulosis</name>
    <dbReference type="NCBI Taxonomy" id="83296"/>
    <lineage>
        <taxon>Eukaryota</taxon>
        <taxon>Fungi</taxon>
        <taxon>Fungi incertae sedis</taxon>
        <taxon>Microsporidia</taxon>
        <taxon>Nosematidae</taxon>
        <taxon>Nosema</taxon>
    </lineage>
</organism>
<reference evidence="2 3" key="1">
    <citation type="journal article" date="2020" name="Genome Biol. Evol.">
        <title>Comparative genomics of strictly vertically transmitted, feminizing microsporidia endosymbionts of amphipod crustaceans.</title>
        <authorList>
            <person name="Cormier A."/>
            <person name="Chebbi M.A."/>
            <person name="Giraud I."/>
            <person name="Wattier R."/>
            <person name="Teixeira M."/>
            <person name="Gilbert C."/>
            <person name="Rigaud T."/>
            <person name="Cordaux R."/>
        </authorList>
    </citation>
    <scope>NUCLEOTIDE SEQUENCE [LARGE SCALE GENOMIC DNA]</scope>
    <source>
        <strain evidence="2 3">Ou3-Ou53</strain>
    </source>
</reference>
<keyword evidence="1" id="KW-1133">Transmembrane helix</keyword>
<evidence type="ECO:0000256" key="1">
    <source>
        <dbReference type="SAM" id="Phobius"/>
    </source>
</evidence>
<dbReference type="EMBL" id="SBJO01000076">
    <property type="protein sequence ID" value="KAF9763413.1"/>
    <property type="molecule type" value="Genomic_DNA"/>
</dbReference>
<gene>
    <name evidence="2" type="ORF">NGRA_1280</name>
</gene>
<keyword evidence="1" id="KW-0472">Membrane</keyword>
<comment type="caution">
    <text evidence="2">The sequence shown here is derived from an EMBL/GenBank/DDBJ whole genome shotgun (WGS) entry which is preliminary data.</text>
</comment>
<sequence>MEAKIDYEISKLTNNDPAQNDPAQIQNILNLINIYEQDLYDKDLFSKTEQSKIKKWRNALFNITTDSVPEVLESTVKIINRQINKMDSNTSLLSRGTLKLMGLNYTNEDIDAALLKTKNKLGEKKRTEMREIRLVYFSFFVLIGVCLYVLVDKYYL</sequence>
<dbReference type="OrthoDB" id="2195934at2759"/>
<name>A0A9P6KZQ3_9MICR</name>